<evidence type="ECO:0000313" key="2">
    <source>
        <dbReference type="Proteomes" id="UP000265663"/>
    </source>
</evidence>
<organism evidence="1 2">
    <name type="scientific">Pyrenophora seminiperda CCB06</name>
    <dbReference type="NCBI Taxonomy" id="1302712"/>
    <lineage>
        <taxon>Eukaryota</taxon>
        <taxon>Fungi</taxon>
        <taxon>Dikarya</taxon>
        <taxon>Ascomycota</taxon>
        <taxon>Pezizomycotina</taxon>
        <taxon>Dothideomycetes</taxon>
        <taxon>Pleosporomycetidae</taxon>
        <taxon>Pleosporales</taxon>
        <taxon>Pleosporineae</taxon>
        <taxon>Pleosporaceae</taxon>
        <taxon>Pyrenophora</taxon>
    </lineage>
</organism>
<proteinExistence type="predicted"/>
<accession>A0A3M7M672</accession>
<sequence length="56" mass="6126">MEAKEKMTMIDGHCHHGRWPITIGIQRRSTTSPERGSTTNVVQNCLGSNASSISRG</sequence>
<dbReference type="AlphaFoldDB" id="A0A3M7M672"/>
<keyword evidence="2" id="KW-1185">Reference proteome</keyword>
<name>A0A3M7M672_9PLEO</name>
<protein>
    <submittedName>
        <fullName evidence="1">Uncharacterized protein</fullName>
    </submittedName>
</protein>
<reference evidence="1 2" key="1">
    <citation type="journal article" date="2014" name="PLoS ONE">
        <title>De novo Genome Assembly of the Fungal Plant Pathogen Pyrenophora semeniperda.</title>
        <authorList>
            <person name="Soliai M.M."/>
            <person name="Meyer S.E."/>
            <person name="Udall J.A."/>
            <person name="Elzinga D.E."/>
            <person name="Hermansen R.A."/>
            <person name="Bodily P.M."/>
            <person name="Hart A.A."/>
            <person name="Coleman C.E."/>
        </authorList>
    </citation>
    <scope>NUCLEOTIDE SEQUENCE [LARGE SCALE GENOMIC DNA]</scope>
    <source>
        <strain evidence="1 2">CCB06</strain>
        <tissue evidence="1">Mycelium</tissue>
    </source>
</reference>
<evidence type="ECO:0000313" key="1">
    <source>
        <dbReference type="EMBL" id="RMZ69997.1"/>
    </source>
</evidence>
<gene>
    <name evidence="1" type="ORF">GMOD_00000025</name>
</gene>
<dbReference type="Proteomes" id="UP000265663">
    <property type="component" value="Unassembled WGS sequence"/>
</dbReference>
<dbReference type="EMBL" id="KE747824">
    <property type="protein sequence ID" value="RMZ69997.1"/>
    <property type="molecule type" value="Genomic_DNA"/>
</dbReference>